<dbReference type="Pfam" id="PF07724">
    <property type="entry name" value="AAA_2"/>
    <property type="match status" value="1"/>
</dbReference>
<feature type="domain" description="AAA+ ATPase" evidence="6">
    <location>
        <begin position="546"/>
        <end position="714"/>
    </location>
</feature>
<dbReference type="PANTHER" id="PTHR11638:SF111">
    <property type="entry name" value="ATP-DEPENDENT CLP PROTEASE ATP-BINDING SUBUNIT CLPA"/>
    <property type="match status" value="1"/>
</dbReference>
<dbReference type="InterPro" id="IPR027417">
    <property type="entry name" value="P-loop_NTPase"/>
</dbReference>
<dbReference type="GO" id="GO:0006508">
    <property type="term" value="P:proteolysis"/>
    <property type="evidence" value="ECO:0007669"/>
    <property type="project" value="UniProtKB-KW"/>
</dbReference>
<dbReference type="InterPro" id="IPR019489">
    <property type="entry name" value="Clp_ATPase_C"/>
</dbReference>
<evidence type="ECO:0000256" key="2">
    <source>
        <dbReference type="ARBA" id="ARBA00022741"/>
    </source>
</evidence>
<dbReference type="InterPro" id="IPR001270">
    <property type="entry name" value="ClpA/B"/>
</dbReference>
<evidence type="ECO:0000256" key="3">
    <source>
        <dbReference type="ARBA" id="ARBA00022840"/>
    </source>
</evidence>
<evidence type="ECO:0000313" key="8">
    <source>
        <dbReference type="EMBL" id="VYT94671.1"/>
    </source>
</evidence>
<dbReference type="SUPFAM" id="SSF52540">
    <property type="entry name" value="P-loop containing nucleoside triphosphate hydrolases"/>
    <property type="match status" value="2"/>
</dbReference>
<dbReference type="Pfam" id="PF02861">
    <property type="entry name" value="Clp_N"/>
    <property type="match status" value="1"/>
</dbReference>
<dbReference type="InterPro" id="IPR028299">
    <property type="entry name" value="ClpA/B_CS2"/>
</dbReference>
<dbReference type="Pfam" id="PF17871">
    <property type="entry name" value="AAA_lid_9"/>
    <property type="match status" value="1"/>
</dbReference>
<evidence type="ECO:0000256" key="1">
    <source>
        <dbReference type="ARBA" id="ARBA00022737"/>
    </source>
</evidence>
<feature type="domain" description="AAA+ ATPase" evidence="6">
    <location>
        <begin position="265"/>
        <end position="410"/>
    </location>
</feature>
<evidence type="ECO:0000259" key="7">
    <source>
        <dbReference type="SMART" id="SM01086"/>
    </source>
</evidence>
<dbReference type="InterPro" id="IPR050130">
    <property type="entry name" value="ClpA_ClpB"/>
</dbReference>
<keyword evidence="1" id="KW-0677">Repeat</keyword>
<keyword evidence="8" id="KW-0378">Hydrolase</keyword>
<dbReference type="SMART" id="SM00382">
    <property type="entry name" value="AAA"/>
    <property type="match status" value="2"/>
</dbReference>
<dbReference type="Gene3D" id="1.10.1780.10">
    <property type="entry name" value="Clp, N-terminal domain"/>
    <property type="match status" value="1"/>
</dbReference>
<proteinExistence type="predicted"/>
<keyword evidence="2" id="KW-0547">Nucleotide-binding</keyword>
<dbReference type="PANTHER" id="PTHR11638">
    <property type="entry name" value="ATP-DEPENDENT CLP PROTEASE"/>
    <property type="match status" value="1"/>
</dbReference>
<dbReference type="AlphaFoldDB" id="A0A6N3ASS8"/>
<dbReference type="PROSITE" id="PS00871">
    <property type="entry name" value="CLPAB_2"/>
    <property type="match status" value="1"/>
</dbReference>
<dbReference type="InterPro" id="IPR041546">
    <property type="entry name" value="ClpA/ClpB_AAA_lid"/>
</dbReference>
<dbReference type="SUPFAM" id="SSF81923">
    <property type="entry name" value="Double Clp-N motif"/>
    <property type="match status" value="1"/>
</dbReference>
<dbReference type="InterPro" id="IPR003593">
    <property type="entry name" value="AAA+_ATPase"/>
</dbReference>
<gene>
    <name evidence="8" type="primary">clpA</name>
    <name evidence="8" type="ORF">CSLFYP84_00981</name>
</gene>
<evidence type="ECO:0000259" key="6">
    <source>
        <dbReference type="SMART" id="SM00382"/>
    </source>
</evidence>
<dbReference type="InterPro" id="IPR003959">
    <property type="entry name" value="ATPase_AAA_core"/>
</dbReference>
<dbReference type="InterPro" id="IPR036628">
    <property type="entry name" value="Clp_N_dom_sf"/>
</dbReference>
<keyword evidence="3 8" id="KW-0067">ATP-binding</keyword>
<dbReference type="PRINTS" id="PR00300">
    <property type="entry name" value="CLPPROTEASEA"/>
</dbReference>
<name>A0A6N3ASS8_CLOSY</name>
<dbReference type="GO" id="GO:0005737">
    <property type="term" value="C:cytoplasm"/>
    <property type="evidence" value="ECO:0007669"/>
    <property type="project" value="TreeGrafter"/>
</dbReference>
<dbReference type="InterPro" id="IPR004176">
    <property type="entry name" value="Clp_R_N"/>
</dbReference>
<dbReference type="GO" id="GO:0005524">
    <property type="term" value="F:ATP binding"/>
    <property type="evidence" value="ECO:0007669"/>
    <property type="project" value="UniProtKB-KW"/>
</dbReference>
<sequence length="817" mass="91226">MRVTKEVADILNLTFDEAIREHHEYVTPELLLYEIAARDTFREAFENCGGDTDMLRDNLREYMEQNLASDADGSREEPEAEGEAPDSFGQEAGDGSDDDLRPEMTAGLETVLIRAQETANNCGKDAVELAHLVNGFYSLEESYAIYYMESQGVGKTALLQELTEIYDEMYERYQERKARREKEKSGMSGTSGARFGKDGTETDLTGDEEQPGGPDPANEQEEQTVRGKRWRRYVTCLNENLDGVNPLIGREEELERTMQILCRKEKNNPLHIGEPGVGKTAIVYGLARLLNEGKVPEPLKGAAVYALDLGTLLAGTQYRGDFEKRFREIMDGIQKEDKPIVYIDEIHNIVGAGAVNGGSFDVSNMLKPYLASGEIRFIGATTYEEYKKHFEKSKSLVRRFQNVEIKEPSEEDTVKILEGLKKHYEVYHGIKYGKGVLEYAVKMSARYINERCLPDKAIDLIDEAGAYRKLHPQDQKTQTVGKGLIDDILSKTCQIPKQVVESDEVKKLATLDKRIGTRVFGQDEAVGQVVNAVKFSRAGLLEAGKPLASLLFVGPTGVGKTEIAKTLADELGIKLIRYDMSEYEEKHAVAKLIGAPAGYVGYEEGGLLTEEIRKNPHAVLLLDEIEKAHPDIYNILLQVMDYATLTDNQGRKADFRNIILIMTSNAGASRIGKAQIGFGERTVKADVIMEEVKKTFQPEFRNRLNRIVVFNAMDDKMAASIVDKKLRELAFMLEGKKVAFTVADTAKALLKEKGISQEYGAREIERVIGSEIKPLLVDELLFGSLKRGGDCLLDCREGKFTVTAGKKKQPSITEKEQ</sequence>
<dbReference type="Pfam" id="PF10431">
    <property type="entry name" value="ClpB_D2-small"/>
    <property type="match status" value="1"/>
</dbReference>
<dbReference type="EMBL" id="CACRUA010000009">
    <property type="protein sequence ID" value="VYT94671.1"/>
    <property type="molecule type" value="Genomic_DNA"/>
</dbReference>
<keyword evidence="8" id="KW-0645">Protease</keyword>
<evidence type="ECO:0000256" key="5">
    <source>
        <dbReference type="SAM" id="MobiDB-lite"/>
    </source>
</evidence>
<feature type="domain" description="Clp ATPase C-terminal" evidence="7">
    <location>
        <begin position="713"/>
        <end position="802"/>
    </location>
</feature>
<feature type="region of interest" description="Disordered" evidence="5">
    <location>
        <begin position="177"/>
        <end position="226"/>
    </location>
</feature>
<dbReference type="Gene3D" id="3.40.50.300">
    <property type="entry name" value="P-loop containing nucleotide triphosphate hydrolases"/>
    <property type="match status" value="2"/>
</dbReference>
<dbReference type="CDD" id="cd00009">
    <property type="entry name" value="AAA"/>
    <property type="match status" value="1"/>
</dbReference>
<dbReference type="GO" id="GO:0008233">
    <property type="term" value="F:peptidase activity"/>
    <property type="evidence" value="ECO:0007669"/>
    <property type="project" value="UniProtKB-KW"/>
</dbReference>
<keyword evidence="4" id="KW-0143">Chaperone</keyword>
<organism evidence="8">
    <name type="scientific">Clostridium symbiosum</name>
    <name type="common">Bacteroides symbiosus</name>
    <dbReference type="NCBI Taxonomy" id="1512"/>
    <lineage>
        <taxon>Bacteria</taxon>
        <taxon>Bacillati</taxon>
        <taxon>Bacillota</taxon>
        <taxon>Clostridia</taxon>
        <taxon>Lachnospirales</taxon>
        <taxon>Lachnospiraceae</taxon>
        <taxon>Otoolea</taxon>
    </lineage>
</organism>
<dbReference type="GO" id="GO:0034605">
    <property type="term" value="P:cellular response to heat"/>
    <property type="evidence" value="ECO:0007669"/>
    <property type="project" value="TreeGrafter"/>
</dbReference>
<protein>
    <submittedName>
        <fullName evidence="8">ATP-dependent Clp protease ATP-binding subunit ClpA</fullName>
    </submittedName>
</protein>
<dbReference type="CDD" id="cd19499">
    <property type="entry name" value="RecA-like_ClpB_Hsp104-like"/>
    <property type="match status" value="1"/>
</dbReference>
<evidence type="ECO:0000256" key="4">
    <source>
        <dbReference type="ARBA" id="ARBA00023186"/>
    </source>
</evidence>
<dbReference type="SMART" id="SM01086">
    <property type="entry name" value="ClpB_D2-small"/>
    <property type="match status" value="1"/>
</dbReference>
<reference evidence="8" key="1">
    <citation type="submission" date="2019-11" db="EMBL/GenBank/DDBJ databases">
        <authorList>
            <person name="Feng L."/>
        </authorList>
    </citation>
    <scope>NUCLEOTIDE SEQUENCE</scope>
    <source>
        <strain evidence="8">CsymbiosumLFYP84</strain>
    </source>
</reference>
<feature type="region of interest" description="Disordered" evidence="5">
    <location>
        <begin position="67"/>
        <end position="102"/>
    </location>
</feature>
<dbReference type="Gene3D" id="1.10.8.60">
    <property type="match status" value="2"/>
</dbReference>
<dbReference type="FunFam" id="3.40.50.300:FF:000025">
    <property type="entry name" value="ATP-dependent Clp protease subunit"/>
    <property type="match status" value="1"/>
</dbReference>
<dbReference type="GO" id="GO:0016887">
    <property type="term" value="F:ATP hydrolysis activity"/>
    <property type="evidence" value="ECO:0007669"/>
    <property type="project" value="InterPro"/>
</dbReference>
<dbReference type="Pfam" id="PF00004">
    <property type="entry name" value="AAA"/>
    <property type="match status" value="1"/>
</dbReference>
<accession>A0A6N3ASS8</accession>
<dbReference type="RefSeq" id="WP_156684424.1">
    <property type="nucleotide sequence ID" value="NZ_CACRUA010000009.1"/>
</dbReference>